<dbReference type="Proteomes" id="UP000231658">
    <property type="component" value="Unassembled WGS sequence"/>
</dbReference>
<protein>
    <submittedName>
        <fullName evidence="1">Uncharacterized protein</fullName>
    </submittedName>
</protein>
<evidence type="ECO:0000313" key="1">
    <source>
        <dbReference type="EMBL" id="SCA57931.1"/>
    </source>
</evidence>
<gene>
    <name evidence="1" type="ORF">MTBPR1_70203</name>
</gene>
<keyword evidence="2" id="KW-1185">Reference proteome</keyword>
<accession>A0A1C3RL09</accession>
<dbReference type="EMBL" id="FLYE01000046">
    <property type="protein sequence ID" value="SCA57931.1"/>
    <property type="molecule type" value="Genomic_DNA"/>
</dbReference>
<dbReference type="AlphaFoldDB" id="A0A1C3RL09"/>
<evidence type="ECO:0000313" key="2">
    <source>
        <dbReference type="Proteomes" id="UP000231658"/>
    </source>
</evidence>
<sequence>MKAFSKFLLILVLLTLGGAGVFLATWDIPAPTAPVTKKISDDRFPR</sequence>
<reference evidence="1 2" key="1">
    <citation type="submission" date="2016-07" db="EMBL/GenBank/DDBJ databases">
        <authorList>
            <person name="Lefevre C.T."/>
        </authorList>
    </citation>
    <scope>NUCLEOTIDE SEQUENCE [LARGE SCALE GENOMIC DNA]</scope>
    <source>
        <strain evidence="1">PR1</strain>
    </source>
</reference>
<dbReference type="STRING" id="1867952.MTBPR1_70203"/>
<proteinExistence type="predicted"/>
<name>A0A1C3RL09_9PROT</name>
<organism evidence="1 2">
    <name type="scientific">Candidatus Terasakiella magnetica</name>
    <dbReference type="NCBI Taxonomy" id="1867952"/>
    <lineage>
        <taxon>Bacteria</taxon>
        <taxon>Pseudomonadati</taxon>
        <taxon>Pseudomonadota</taxon>
        <taxon>Alphaproteobacteria</taxon>
        <taxon>Rhodospirillales</taxon>
        <taxon>Terasakiellaceae</taxon>
        <taxon>Terasakiella</taxon>
    </lineage>
</organism>